<dbReference type="Pfam" id="PF13279">
    <property type="entry name" value="4HBT_2"/>
    <property type="match status" value="1"/>
</dbReference>
<reference evidence="5" key="2">
    <citation type="submission" date="2015-04" db="EMBL/GenBank/DDBJ databases">
        <title>Complete genome sequence of Salinicoccus halodurans strain H3B36, isolated from the Qaidam basin of China.</title>
        <authorList>
            <person name="Ma Y."/>
            <person name="Jiang K."/>
            <person name="Xue Y."/>
        </authorList>
    </citation>
    <scope>NUCLEOTIDE SEQUENCE [LARGE SCALE GENOMIC DNA]</scope>
    <source>
        <strain evidence="5">H3B36</strain>
    </source>
</reference>
<dbReference type="SUPFAM" id="SSF54637">
    <property type="entry name" value="Thioesterase/thiol ester dehydrase-isomerase"/>
    <property type="match status" value="1"/>
</dbReference>
<reference evidence="4 6" key="3">
    <citation type="submission" date="2016-10" db="EMBL/GenBank/DDBJ databases">
        <authorList>
            <person name="Varghese N."/>
            <person name="Submissions S."/>
        </authorList>
    </citation>
    <scope>NUCLEOTIDE SEQUENCE [LARGE SCALE GENOMIC DNA]</scope>
    <source>
        <strain evidence="4 6">CGMCC 1.6501</strain>
    </source>
</reference>
<dbReference type="InterPro" id="IPR050563">
    <property type="entry name" value="4-hydroxybenzoyl-CoA_TE"/>
</dbReference>
<evidence type="ECO:0000313" key="5">
    <source>
        <dbReference type="Proteomes" id="UP000034029"/>
    </source>
</evidence>
<dbReference type="InterPro" id="IPR006684">
    <property type="entry name" value="YbgC/YbaW"/>
</dbReference>
<evidence type="ECO:0000256" key="1">
    <source>
        <dbReference type="ARBA" id="ARBA00005953"/>
    </source>
</evidence>
<comment type="similarity">
    <text evidence="1">Belongs to the 4-hydroxybenzoyl-CoA thioesterase family.</text>
</comment>
<accession>A0A0F7D4Y3</accession>
<dbReference type="RefSeq" id="WP_046791212.1">
    <property type="nucleotide sequence ID" value="NZ_CP011366.1"/>
</dbReference>
<dbReference type="CDD" id="cd00586">
    <property type="entry name" value="4HBT"/>
    <property type="match status" value="1"/>
</dbReference>
<dbReference type="OrthoDB" id="9800856at2"/>
<dbReference type="Proteomes" id="UP000034029">
    <property type="component" value="Chromosome"/>
</dbReference>
<dbReference type="EMBL" id="CP011366">
    <property type="protein sequence ID" value="AKG75035.1"/>
    <property type="molecule type" value="Genomic_DNA"/>
</dbReference>
<dbReference type="PANTHER" id="PTHR31793:SF27">
    <property type="entry name" value="NOVEL THIOESTERASE SUPERFAMILY DOMAIN AND SAPOSIN A-TYPE DOMAIN CONTAINING PROTEIN (0610012H03RIK)"/>
    <property type="match status" value="1"/>
</dbReference>
<dbReference type="GO" id="GO:0047617">
    <property type="term" value="F:fatty acyl-CoA hydrolase activity"/>
    <property type="evidence" value="ECO:0007669"/>
    <property type="project" value="TreeGrafter"/>
</dbReference>
<dbReference type="AlphaFoldDB" id="A0A0F7D4Y3"/>
<dbReference type="InterPro" id="IPR029069">
    <property type="entry name" value="HotDog_dom_sf"/>
</dbReference>
<organism evidence="4 6">
    <name type="scientific">Salinicoccus halodurans</name>
    <dbReference type="NCBI Taxonomy" id="407035"/>
    <lineage>
        <taxon>Bacteria</taxon>
        <taxon>Bacillati</taxon>
        <taxon>Bacillota</taxon>
        <taxon>Bacilli</taxon>
        <taxon>Bacillales</taxon>
        <taxon>Staphylococcaceae</taxon>
        <taxon>Salinicoccus</taxon>
    </lineage>
</organism>
<dbReference type="EMBL" id="FOTB01000002">
    <property type="protein sequence ID" value="SFK64931.1"/>
    <property type="molecule type" value="Genomic_DNA"/>
</dbReference>
<dbReference type="NCBIfam" id="TIGR00051">
    <property type="entry name" value="YbgC/FadM family acyl-CoA thioesterase"/>
    <property type="match status" value="1"/>
</dbReference>
<dbReference type="KEGG" id="shv:AAT16_13085"/>
<dbReference type="Gene3D" id="3.10.129.10">
    <property type="entry name" value="Hotdog Thioesterase"/>
    <property type="match status" value="1"/>
</dbReference>
<evidence type="ECO:0000256" key="2">
    <source>
        <dbReference type="ARBA" id="ARBA00022801"/>
    </source>
</evidence>
<dbReference type="PIRSF" id="PIRSF003230">
    <property type="entry name" value="YbgC"/>
    <property type="match status" value="1"/>
</dbReference>
<evidence type="ECO:0000313" key="3">
    <source>
        <dbReference type="EMBL" id="AKG75035.1"/>
    </source>
</evidence>
<keyword evidence="2 4" id="KW-0378">Hydrolase</keyword>
<proteinExistence type="inferred from homology"/>
<evidence type="ECO:0000313" key="6">
    <source>
        <dbReference type="Proteomes" id="UP000183090"/>
    </source>
</evidence>
<evidence type="ECO:0000313" key="4">
    <source>
        <dbReference type="EMBL" id="SFK64931.1"/>
    </source>
</evidence>
<dbReference type="PANTHER" id="PTHR31793">
    <property type="entry name" value="4-HYDROXYBENZOYL-COA THIOESTERASE FAMILY MEMBER"/>
    <property type="match status" value="1"/>
</dbReference>
<sequence>MEKGYIAEKEIQVMYADTDMMGVIYHGSYIKWLEVGRMQLIEDIGYDYVAMERSGYYAPVYNINVTYKKSLKYGDRAFVRTWVAKNTGMRTDYGFEIVNGDGEVCTYGTTTHIVVKKVNGEFRPVAFKKVFPEWFLKYEQIKVDEK</sequence>
<protein>
    <submittedName>
        <fullName evidence="4">Acyl-CoA thioester hydrolase</fullName>
    </submittedName>
</protein>
<keyword evidence="5" id="KW-1185">Reference proteome</keyword>
<name>A0A0F7D4Y3_9STAP</name>
<dbReference type="Proteomes" id="UP000183090">
    <property type="component" value="Unassembled WGS sequence"/>
</dbReference>
<reference evidence="3 5" key="1">
    <citation type="journal article" date="2015" name="Int. J. Syst. Evol. Microbiol.">
        <title>Complete genome sequence of Salinicoccus halodurans H3B36, isolated from the Qaidam Basin in China.</title>
        <authorList>
            <person name="Jiang K."/>
            <person name="Xue Y."/>
            <person name="Ma Y."/>
        </authorList>
    </citation>
    <scope>NUCLEOTIDE SEQUENCE [LARGE SCALE GENOMIC DNA]</scope>
    <source>
        <strain evidence="3 5">H3B36</strain>
    </source>
</reference>
<gene>
    <name evidence="3" type="ORF">AAT16_13085</name>
    <name evidence="4" type="ORF">SAMN05216235_0873</name>
</gene>